<dbReference type="Proteomes" id="UP000885680">
    <property type="component" value="Unassembled WGS sequence"/>
</dbReference>
<comment type="caution">
    <text evidence="1">The sequence shown here is derived from an EMBL/GenBank/DDBJ whole genome shotgun (WGS) entry which is preliminary data.</text>
</comment>
<dbReference type="EMBL" id="DRGN01000250">
    <property type="protein sequence ID" value="HEU02034.1"/>
    <property type="molecule type" value="Genomic_DNA"/>
</dbReference>
<protein>
    <submittedName>
        <fullName evidence="1">Uncharacterized protein</fullName>
    </submittedName>
</protein>
<organism evidence="1 2">
    <name type="scientific">Aurantimonas coralicida</name>
    <dbReference type="NCBI Taxonomy" id="182270"/>
    <lineage>
        <taxon>Bacteria</taxon>
        <taxon>Pseudomonadati</taxon>
        <taxon>Pseudomonadota</taxon>
        <taxon>Alphaproteobacteria</taxon>
        <taxon>Hyphomicrobiales</taxon>
        <taxon>Aurantimonadaceae</taxon>
        <taxon>Aurantimonas</taxon>
    </lineage>
</organism>
<name>A0A9C9NJ32_9HYPH</name>
<evidence type="ECO:0000313" key="1">
    <source>
        <dbReference type="EMBL" id="HEU02034.1"/>
    </source>
</evidence>
<evidence type="ECO:0000313" key="2">
    <source>
        <dbReference type="Proteomes" id="UP000885680"/>
    </source>
</evidence>
<proteinExistence type="predicted"/>
<accession>A0A9C9NJ32</accession>
<gene>
    <name evidence="1" type="ORF">ENH89_17225</name>
</gene>
<dbReference type="AlphaFoldDB" id="A0A9C9NJ32"/>
<sequence>MRDEMASRQAKSLQAAIEQIQAAENRWHEDGGARLQDDELTRILTTLAEAVVAERVTHKLIHKIEEIEYHRNGVSGEGFHVVTFQQHPERTKMVGIVFLGRDRVAVFDRELLGRGVIQIGLPDDGGNSWHGDQFEPELRAAIHKFD</sequence>
<reference evidence="1" key="1">
    <citation type="journal article" date="2020" name="mSystems">
        <title>Genome- and Community-Level Interaction Insights into Carbon Utilization and Element Cycling Functions of Hydrothermarchaeota in Hydrothermal Sediment.</title>
        <authorList>
            <person name="Zhou Z."/>
            <person name="Liu Y."/>
            <person name="Xu W."/>
            <person name="Pan J."/>
            <person name="Luo Z.H."/>
            <person name="Li M."/>
        </authorList>
    </citation>
    <scope>NUCLEOTIDE SEQUENCE</scope>
    <source>
        <strain evidence="1">HyVt-347</strain>
    </source>
</reference>